<evidence type="ECO:0000256" key="2">
    <source>
        <dbReference type="ARBA" id="ARBA00009464"/>
    </source>
</evidence>
<dbReference type="PANTHER" id="PTHR30004:SF6">
    <property type="entry name" value="D-THREONATE 4-PHOSPHATE DEHYDROGENASE"/>
    <property type="match status" value="1"/>
</dbReference>
<sequence>MPTEGCADMNNLMRPIIGISMGDPFGNGPEITVRALADEKLYERCKPLIVGDETSINYALKVAEKVHGIHLKLNVISSPAEGKYTYGTIDLMDLKLIPADAIPDTSELNEPKPFGVGACALGGEAAFQYVVKVIQLAMEHQIDATVTNALSKEAINMAGHHYSGHTEIYADYTDTPKYTMMLAHGDLRVVHVSTHVSLREACDRVKKDRVLDCIRIANEGCKALGIKEPKIGVAGLNPHCGENGMFGWEEVEEIQPAIDAAMAEGIIIPEKKPTPPDTIFSKALGGWYDIVVAMYHDQGHIPLKVKGFVYNREEKHWEAVEGVNVTLGLPVIRASVDHGTGIDLAGSGRSSELSLVNAIDYAIHMVHARKES</sequence>
<protein>
    <submittedName>
        <fullName evidence="7">4-hydroxythreonine-4-phosphate dehydrogenase</fullName>
    </submittedName>
</protein>
<evidence type="ECO:0000256" key="6">
    <source>
        <dbReference type="ARBA" id="ARBA00023027"/>
    </source>
</evidence>
<evidence type="ECO:0000313" key="7">
    <source>
        <dbReference type="EMBL" id="PPK82479.1"/>
    </source>
</evidence>
<keyword evidence="5" id="KW-0560">Oxidoreductase</keyword>
<reference evidence="7 8" key="1">
    <citation type="submission" date="2018-02" db="EMBL/GenBank/DDBJ databases">
        <title>Genomic Encyclopedia of Archaeal and Bacterial Type Strains, Phase II (KMG-II): from individual species to whole genera.</title>
        <authorList>
            <person name="Goeker M."/>
        </authorList>
    </citation>
    <scope>NUCLEOTIDE SEQUENCE [LARGE SCALE GENOMIC DNA]</scope>
    <source>
        <strain evidence="7 8">DSM 3808</strain>
    </source>
</reference>
<dbReference type="SUPFAM" id="SSF53659">
    <property type="entry name" value="Isocitrate/Isopropylmalate dehydrogenase-like"/>
    <property type="match status" value="1"/>
</dbReference>
<dbReference type="Gene3D" id="3.40.718.10">
    <property type="entry name" value="Isopropylmalate Dehydrogenase"/>
    <property type="match status" value="1"/>
</dbReference>
<evidence type="ECO:0000256" key="1">
    <source>
        <dbReference type="ARBA" id="ARBA00001968"/>
    </source>
</evidence>
<name>A0A2S6HWU5_9FIRM</name>
<organism evidence="7 8">
    <name type="scientific">Lacrimispora xylanisolvens</name>
    <dbReference type="NCBI Taxonomy" id="384636"/>
    <lineage>
        <taxon>Bacteria</taxon>
        <taxon>Bacillati</taxon>
        <taxon>Bacillota</taxon>
        <taxon>Clostridia</taxon>
        <taxon>Lachnospirales</taxon>
        <taxon>Lachnospiraceae</taxon>
        <taxon>Lacrimispora</taxon>
    </lineage>
</organism>
<dbReference type="Proteomes" id="UP000237749">
    <property type="component" value="Unassembled WGS sequence"/>
</dbReference>
<keyword evidence="6" id="KW-0520">NAD</keyword>
<keyword evidence="8" id="KW-1185">Reference proteome</keyword>
<dbReference type="Pfam" id="PF04166">
    <property type="entry name" value="PdxA"/>
    <property type="match status" value="1"/>
</dbReference>
<evidence type="ECO:0000256" key="5">
    <source>
        <dbReference type="ARBA" id="ARBA00023002"/>
    </source>
</evidence>
<comment type="subunit">
    <text evidence="3">Homodimer.</text>
</comment>
<dbReference type="InterPro" id="IPR005255">
    <property type="entry name" value="PdxA_fam"/>
</dbReference>
<comment type="similarity">
    <text evidence="2">Belongs to the PdxA family. PdxA2 subfamily.</text>
</comment>
<dbReference type="GO" id="GO:0046872">
    <property type="term" value="F:metal ion binding"/>
    <property type="evidence" value="ECO:0007669"/>
    <property type="project" value="UniProtKB-KW"/>
</dbReference>
<dbReference type="AlphaFoldDB" id="A0A2S6HWU5"/>
<dbReference type="EMBL" id="PTJA01000002">
    <property type="protein sequence ID" value="PPK82479.1"/>
    <property type="molecule type" value="Genomic_DNA"/>
</dbReference>
<evidence type="ECO:0000256" key="4">
    <source>
        <dbReference type="ARBA" id="ARBA00022723"/>
    </source>
</evidence>
<comment type="cofactor">
    <cofactor evidence="1">
        <name>a divalent metal cation</name>
        <dbReference type="ChEBI" id="CHEBI:60240"/>
    </cofactor>
</comment>
<dbReference type="GO" id="GO:0051287">
    <property type="term" value="F:NAD binding"/>
    <property type="evidence" value="ECO:0007669"/>
    <property type="project" value="InterPro"/>
</dbReference>
<evidence type="ECO:0000256" key="3">
    <source>
        <dbReference type="ARBA" id="ARBA00011738"/>
    </source>
</evidence>
<dbReference type="PANTHER" id="PTHR30004">
    <property type="entry name" value="4-HYDROXYTHREONINE-4-PHOSPHATE DEHYDROGENASE"/>
    <property type="match status" value="1"/>
</dbReference>
<gene>
    <name evidence="7" type="ORF">BXY41_102167</name>
</gene>
<keyword evidence="4" id="KW-0479">Metal-binding</keyword>
<comment type="caution">
    <text evidence="7">The sequence shown here is derived from an EMBL/GenBank/DDBJ whole genome shotgun (WGS) entry which is preliminary data.</text>
</comment>
<proteinExistence type="inferred from homology"/>
<dbReference type="GO" id="GO:0016491">
    <property type="term" value="F:oxidoreductase activity"/>
    <property type="evidence" value="ECO:0007669"/>
    <property type="project" value="UniProtKB-KW"/>
</dbReference>
<accession>A0A2S6HWU5</accession>
<evidence type="ECO:0000313" key="8">
    <source>
        <dbReference type="Proteomes" id="UP000237749"/>
    </source>
</evidence>